<feature type="compositionally biased region" description="Acidic residues" evidence="15">
    <location>
        <begin position="1413"/>
        <end position="1425"/>
    </location>
</feature>
<dbReference type="InterPro" id="IPR047107">
    <property type="entry name" value="DNA-dir_RNA_pol1_lsu_C"/>
</dbReference>
<comment type="similarity">
    <text evidence="2 14">Belongs to the RNA polymerase beta' chain family.</text>
</comment>
<dbReference type="Proteomes" id="UP001310594">
    <property type="component" value="Unassembled WGS sequence"/>
</dbReference>
<dbReference type="InterPro" id="IPR042102">
    <property type="entry name" value="RNA_pol_Rpb1_3_sf"/>
</dbReference>
<keyword evidence="11" id="KW-0539">Nucleus</keyword>
<dbReference type="GO" id="GO:0003677">
    <property type="term" value="F:DNA binding"/>
    <property type="evidence" value="ECO:0007669"/>
    <property type="project" value="InterPro"/>
</dbReference>
<dbReference type="InterPro" id="IPR000722">
    <property type="entry name" value="RNA_pol_asu"/>
</dbReference>
<evidence type="ECO:0000256" key="1">
    <source>
        <dbReference type="ARBA" id="ARBA00004123"/>
    </source>
</evidence>
<dbReference type="Pfam" id="PF04998">
    <property type="entry name" value="RNA_pol_Rpb1_5"/>
    <property type="match status" value="1"/>
</dbReference>
<feature type="compositionally biased region" description="Basic and acidic residues" evidence="15">
    <location>
        <begin position="1401"/>
        <end position="1412"/>
    </location>
</feature>
<comment type="caution">
    <text evidence="17">The sequence shown here is derived from an EMBL/GenBank/DDBJ whole genome shotgun (WGS) entry which is preliminary data.</text>
</comment>
<organism evidence="17 18">
    <name type="scientific">Elasticomyces elasticus</name>
    <dbReference type="NCBI Taxonomy" id="574655"/>
    <lineage>
        <taxon>Eukaryota</taxon>
        <taxon>Fungi</taxon>
        <taxon>Dikarya</taxon>
        <taxon>Ascomycota</taxon>
        <taxon>Pezizomycotina</taxon>
        <taxon>Dothideomycetes</taxon>
        <taxon>Dothideomycetidae</taxon>
        <taxon>Mycosphaerellales</taxon>
        <taxon>Teratosphaeriaceae</taxon>
        <taxon>Elasticomyces</taxon>
    </lineage>
</organism>
<dbReference type="FunFam" id="3.30.1490.180:FF:000003">
    <property type="entry name" value="DNA-directed RNA polymerase subunit"/>
    <property type="match status" value="1"/>
</dbReference>
<sequence length="1743" mass="192533">MNISQPVSSHLSAVHFGPLTTADIHALSARRIISSTTFDTLLNPVPGGLYTPELGQYGDFHCATCGLKNPQCPGHCGHIEMPVPCYHPTFMDQTLKLLRSMCIYCSRLKMSRVQVDRYRCKLRLVQFGLLKEVEALDQLALKGASGQKDIAEEEGSDSDDDDSDAKSIISRMESYTNSCIAIARQNGSITTHKTEATTIARKVVVSEFMGKIAAGKKCANCQGTNHKYRKDRFVKIFRKPLTEKDSHAMIQSGHKAKDPIVESQKRARAEKARKRKAEADKDEGVADLSASAEEEEEEDGDGDAEGSGDDVDMDDPKVESESDSDVPIAGGELPTKSKSKKDVAHEEYLNPARVHAYLTQLFEREQPILCAVYGHQRSKNSAPLTPDMFFMRSILVPPNRYRPEAKAGGEVTEAQENTLYRNIINACESMTAIQRELSGTTEANPRYRARSYGDLENAWIGLQDAVNGLVDRNLAPVSGKAAQRVPEGVKQKLEKKEGMFRKYMMGKRVNFAARTVISPDPNIETNEIGVPPVFAVKLTYPEPVTEWNVEELQEAVRNGPHVWPGAVAIESETGSVINLERKNSEERTALANQLLAPSIGSGVRGTRGKKVHRHLNNGDVVIMNRQPTLHKPSMMCHRARVLPGEKTLRMHYANCNTYNADFDGDEMNMHFPQNELARAEALGIADTDHQYLSATAGNPLRGLIQDHISMGVWLSSRDTFFERGELMQMLYAALRPEKGDCTQGRIMMVPPAVMKPKELWTGKQVFTIVLLNILPHGYEGLTMEGRSTTDPKLWGETGKKEKETMEEGNVVLKEGYLCKGILDKKMIGPSSGGVVNCVYEVYGHVVAGRLLSILGRLLTRLETTRGFSCGVEDLIFTREGEEMRREALAGAETVGTKAARKYVSLEGQEGRGVEREMQKRLEEVLRDDAKQQGLDQVTNNATKDLSTAVTNACLPAGLVKPFPKNQMQTMTSSGAKGSKVNANQISCNLGQQILEGRRVPVMVSGKTLPCFKPFESSVRAGGYVVDRFLTGVRPQEFFFHAMAGREGLIDTAVKTSRSGYLQRCVIKGMEGLKVEYDTSVRDSDGSVVQFLYGEDGLDVAKAKYLSDFKFQAENHLSLFHALGVSDDYDRVLSEEAAEYNKNAHKKYKKTGHLDVNEPALSVYSPSRYAGSTSERILGAAKEYTDANPQKLLHDKKKGIKGRLPKKTFESILNIRYLKSVVEAGEAVGVVAGQSVGEPSTQMTLNTFHLAGHSAKNVTLGIPRLREIVMTAAKSISTPHMTLKITGETVEVAKTFAKGIARLSLAEVLDKITVTEKVEKGISYSEAKKYEVRLDFYPSEEYQQEHAITVDDVVATIEHRMLPRLQKILRKELKKRGDEKSLKNAVRSDARPDIGKSAGTVEQERAHPEADREGGDDDSDGDEDDATGDKAKSNKMQAGYEAYQDDEERGLAARNQREGTPTKLEESEDETYGGSPRPSQSGEDSSDDEDDISPRRQIKLAAKDRENRIKADRKTNDVTRFAFDDEKGESCTFTLEYDSSTAKILMLHLVENATRAALIQSVDGIGRAFLDEEGMKADKNGVPTISTEGVNIPAMWGFQHLINPNSIYTNSIHDMLIHYGVEAARNTIVKELQNVFGGHGISVDPRHLILIADYMTRGGVYQAFSRMGYRGNPSPFMKMSFETTVGFLRDAVLEGDWDDLTNPSARIVTGSLAKVGTGGFDVLMPVKERMMADEDADGDVEMAV</sequence>
<keyword evidence="4 14" id="KW-0240">DNA-directed RNA polymerase</keyword>
<dbReference type="GO" id="GO:0006351">
    <property type="term" value="P:DNA-templated transcription"/>
    <property type="evidence" value="ECO:0007669"/>
    <property type="project" value="InterPro"/>
</dbReference>
<evidence type="ECO:0000313" key="17">
    <source>
        <dbReference type="EMBL" id="KAK5704144.1"/>
    </source>
</evidence>
<dbReference type="PANTHER" id="PTHR19376">
    <property type="entry name" value="DNA-DIRECTED RNA POLYMERASE"/>
    <property type="match status" value="1"/>
</dbReference>
<comment type="function">
    <text evidence="13">DNA-dependent RNA polymerase catalyzes the transcription of DNA into RNA using the four ribonucleoside triphosphates as substrates. Largest and catalytic core component of RNA polymerase I which synthesizes ribosomal RNA precursors. Forms the polymerase active center together with the second largest subunit. A single stranded DNA template strand of the promoter is positioned within the central active site cleft of Pol I. A bridging helix emanates from RPA1 and crosses the cleft near the catalytic site and is thought to promote translocation of Pol I by acting as a ratchet that moves the RNA-DNA hybrid through the active site by switching from straight to bent conformations at each step of nucleotide addition.</text>
</comment>
<dbReference type="Pfam" id="PF05000">
    <property type="entry name" value="RNA_pol_Rpb1_4"/>
    <property type="match status" value="1"/>
</dbReference>
<comment type="subcellular location">
    <subcellularLocation>
        <location evidence="1">Nucleus</location>
    </subcellularLocation>
</comment>
<evidence type="ECO:0000256" key="2">
    <source>
        <dbReference type="ARBA" id="ARBA00006460"/>
    </source>
</evidence>
<dbReference type="GO" id="GO:0003899">
    <property type="term" value="F:DNA-directed RNA polymerase activity"/>
    <property type="evidence" value="ECO:0007669"/>
    <property type="project" value="UniProtKB-EC"/>
</dbReference>
<evidence type="ECO:0000256" key="15">
    <source>
        <dbReference type="SAM" id="MobiDB-lite"/>
    </source>
</evidence>
<dbReference type="Gene3D" id="1.10.357.120">
    <property type="match status" value="1"/>
</dbReference>
<evidence type="ECO:0000256" key="8">
    <source>
        <dbReference type="ARBA" id="ARBA00022833"/>
    </source>
</evidence>
<proteinExistence type="inferred from homology"/>
<evidence type="ECO:0000256" key="14">
    <source>
        <dbReference type="RuleBase" id="RU004279"/>
    </source>
</evidence>
<keyword evidence="9" id="KW-0460">Magnesium</keyword>
<keyword evidence="6 14" id="KW-0548">Nucleotidyltransferase</keyword>
<dbReference type="CDD" id="cd01435">
    <property type="entry name" value="RNAP_I_RPA1_N"/>
    <property type="match status" value="1"/>
</dbReference>
<evidence type="ECO:0000256" key="12">
    <source>
        <dbReference type="ARBA" id="ARBA00048552"/>
    </source>
</evidence>
<keyword evidence="7" id="KW-0479">Metal-binding</keyword>
<name>A0AAN8A4B4_9PEZI</name>
<dbReference type="EMBL" id="JAVRQU010000004">
    <property type="protein sequence ID" value="KAK5704144.1"/>
    <property type="molecule type" value="Genomic_DNA"/>
</dbReference>
<dbReference type="Gene3D" id="1.10.274.100">
    <property type="entry name" value="RNA polymerase Rpb1, domain 3"/>
    <property type="match status" value="1"/>
</dbReference>
<dbReference type="InterPro" id="IPR007066">
    <property type="entry name" value="RNA_pol_Rpb1_3"/>
</dbReference>
<dbReference type="InterPro" id="IPR038120">
    <property type="entry name" value="Rpb1_funnel_sf"/>
</dbReference>
<evidence type="ECO:0000313" key="18">
    <source>
        <dbReference type="Proteomes" id="UP001310594"/>
    </source>
</evidence>
<dbReference type="GO" id="GO:0005736">
    <property type="term" value="C:RNA polymerase I complex"/>
    <property type="evidence" value="ECO:0007669"/>
    <property type="project" value="TreeGrafter"/>
</dbReference>
<reference evidence="17" key="1">
    <citation type="submission" date="2023-08" db="EMBL/GenBank/DDBJ databases">
        <title>Black Yeasts Isolated from many extreme environments.</title>
        <authorList>
            <person name="Coleine C."/>
            <person name="Stajich J.E."/>
            <person name="Selbmann L."/>
        </authorList>
    </citation>
    <scope>NUCLEOTIDE SEQUENCE</scope>
    <source>
        <strain evidence="17">CCFEE 5810</strain>
    </source>
</reference>
<feature type="region of interest" description="Disordered" evidence="15">
    <location>
        <begin position="1375"/>
        <end position="1493"/>
    </location>
</feature>
<dbReference type="SMART" id="SM00663">
    <property type="entry name" value="RPOLA_N"/>
    <property type="match status" value="1"/>
</dbReference>
<keyword evidence="5 14" id="KW-0808">Transferase</keyword>
<accession>A0AAN8A4B4</accession>
<feature type="compositionally biased region" description="Basic and acidic residues" evidence="15">
    <location>
        <begin position="1375"/>
        <end position="1393"/>
    </location>
</feature>
<dbReference type="Pfam" id="PF04997">
    <property type="entry name" value="RNA_pol_Rpb1_1"/>
    <property type="match status" value="1"/>
</dbReference>
<gene>
    <name evidence="17" type="ORF">LTR97_003157</name>
</gene>
<dbReference type="InterPro" id="IPR044893">
    <property type="entry name" value="RNA_pol_Rpb1_clamp_domain"/>
</dbReference>
<dbReference type="Pfam" id="PF00623">
    <property type="entry name" value="RNA_pol_Rpb1_2"/>
    <property type="match status" value="1"/>
</dbReference>
<dbReference type="PANTHER" id="PTHR19376:SF11">
    <property type="entry name" value="DNA-DIRECTED RNA POLYMERASE I SUBUNIT RPA1"/>
    <property type="match status" value="1"/>
</dbReference>
<feature type="region of interest" description="Disordered" evidence="15">
    <location>
        <begin position="245"/>
        <end position="343"/>
    </location>
</feature>
<dbReference type="FunFam" id="1.10.150.390:FF:000005">
    <property type="entry name" value="DNA-directed RNA polymerase subunit"/>
    <property type="match status" value="1"/>
</dbReference>
<dbReference type="InterPro" id="IPR045867">
    <property type="entry name" value="DNA-dir_RpoC_beta_prime"/>
</dbReference>
<evidence type="ECO:0000256" key="7">
    <source>
        <dbReference type="ARBA" id="ARBA00022723"/>
    </source>
</evidence>
<dbReference type="Gene3D" id="1.10.150.390">
    <property type="match status" value="1"/>
</dbReference>
<dbReference type="Gene3D" id="4.10.860.120">
    <property type="entry name" value="RNA polymerase II, clamp domain"/>
    <property type="match status" value="1"/>
</dbReference>
<keyword evidence="10 14" id="KW-0804">Transcription</keyword>
<dbReference type="InterPro" id="IPR006592">
    <property type="entry name" value="RNA_pol_N"/>
</dbReference>
<evidence type="ECO:0000259" key="16">
    <source>
        <dbReference type="SMART" id="SM00663"/>
    </source>
</evidence>
<comment type="subunit">
    <text evidence="3">Component of the RNA polymerase I (Pol I) complex consisting of at least 13 subunits.</text>
</comment>
<comment type="catalytic activity">
    <reaction evidence="12 14">
        <text>RNA(n) + a ribonucleoside 5'-triphosphate = RNA(n+1) + diphosphate</text>
        <dbReference type="Rhea" id="RHEA:21248"/>
        <dbReference type="Rhea" id="RHEA-COMP:14527"/>
        <dbReference type="Rhea" id="RHEA-COMP:17342"/>
        <dbReference type="ChEBI" id="CHEBI:33019"/>
        <dbReference type="ChEBI" id="CHEBI:61557"/>
        <dbReference type="ChEBI" id="CHEBI:140395"/>
        <dbReference type="EC" id="2.7.7.6"/>
    </reaction>
</comment>
<dbReference type="SUPFAM" id="SSF64484">
    <property type="entry name" value="beta and beta-prime subunits of DNA dependent RNA-polymerase"/>
    <property type="match status" value="1"/>
</dbReference>
<evidence type="ECO:0000256" key="3">
    <source>
        <dbReference type="ARBA" id="ARBA00011251"/>
    </source>
</evidence>
<evidence type="ECO:0000256" key="13">
    <source>
        <dbReference type="ARBA" id="ARBA00053996"/>
    </source>
</evidence>
<feature type="compositionally biased region" description="Acidic residues" evidence="15">
    <location>
        <begin position="292"/>
        <end position="313"/>
    </location>
</feature>
<dbReference type="GO" id="GO:0046872">
    <property type="term" value="F:metal ion binding"/>
    <property type="evidence" value="ECO:0007669"/>
    <property type="project" value="UniProtKB-KW"/>
</dbReference>
<evidence type="ECO:0000256" key="4">
    <source>
        <dbReference type="ARBA" id="ARBA00022478"/>
    </source>
</evidence>
<dbReference type="Gene3D" id="2.40.40.20">
    <property type="match status" value="1"/>
</dbReference>
<evidence type="ECO:0000256" key="6">
    <source>
        <dbReference type="ARBA" id="ARBA00022695"/>
    </source>
</evidence>
<keyword evidence="8" id="KW-0862">Zinc</keyword>
<protein>
    <recommendedName>
        <fullName evidence="14">DNA-directed RNA polymerase subunit</fullName>
        <ecNumber evidence="14">2.7.7.6</ecNumber>
    </recommendedName>
</protein>
<dbReference type="Gene3D" id="3.30.70.2850">
    <property type="match status" value="1"/>
</dbReference>
<dbReference type="Gene3D" id="3.30.1490.180">
    <property type="entry name" value="RNA polymerase ii"/>
    <property type="match status" value="1"/>
</dbReference>
<dbReference type="CDD" id="cd02735">
    <property type="entry name" value="RNAP_I_Rpa1_C"/>
    <property type="match status" value="1"/>
</dbReference>
<dbReference type="FunFam" id="2.40.40.20:FF:000019">
    <property type="entry name" value="DNA-directed RNA polymerase II subunit RPB1"/>
    <property type="match status" value="1"/>
</dbReference>
<dbReference type="InterPro" id="IPR007081">
    <property type="entry name" value="RNA_pol_Rpb1_5"/>
</dbReference>
<dbReference type="InterPro" id="IPR007080">
    <property type="entry name" value="RNA_pol_Rpb1_1"/>
</dbReference>
<dbReference type="Pfam" id="PF04983">
    <property type="entry name" value="RNA_pol_Rpb1_3"/>
    <property type="match status" value="1"/>
</dbReference>
<dbReference type="InterPro" id="IPR007083">
    <property type="entry name" value="RNA_pol_Rpb1_4"/>
</dbReference>
<evidence type="ECO:0000256" key="9">
    <source>
        <dbReference type="ARBA" id="ARBA00022842"/>
    </source>
</evidence>
<dbReference type="EC" id="2.7.7.6" evidence="14"/>
<feature type="compositionally biased region" description="Basic and acidic residues" evidence="15">
    <location>
        <begin position="255"/>
        <end position="270"/>
    </location>
</feature>
<evidence type="ECO:0000256" key="11">
    <source>
        <dbReference type="ARBA" id="ARBA00023242"/>
    </source>
</evidence>
<feature type="domain" description="RNA polymerase N-terminal" evidence="16">
    <location>
        <begin position="387"/>
        <end position="715"/>
    </location>
</feature>
<evidence type="ECO:0000256" key="10">
    <source>
        <dbReference type="ARBA" id="ARBA00023163"/>
    </source>
</evidence>
<evidence type="ECO:0000256" key="5">
    <source>
        <dbReference type="ARBA" id="ARBA00022679"/>
    </source>
</evidence>
<dbReference type="Gene3D" id="1.10.132.30">
    <property type="match status" value="1"/>
</dbReference>
<dbReference type="InterPro" id="IPR015699">
    <property type="entry name" value="DNA-dir_RNA_pol1_lsu_N"/>
</dbReference>